<evidence type="ECO:0000313" key="1">
    <source>
        <dbReference type="EMBL" id="MCP2353426.1"/>
    </source>
</evidence>
<dbReference type="EMBL" id="JAMZEB010000001">
    <property type="protein sequence ID" value="MCP2353426.1"/>
    <property type="molecule type" value="Genomic_DNA"/>
</dbReference>
<dbReference type="Proteomes" id="UP001139648">
    <property type="component" value="Unassembled WGS sequence"/>
</dbReference>
<sequence>MTECDVQRVVIAAGTRVPGVGPLPAQGVPPGPGQPGFVHLLEEIARLGPADALIIDHPYYDTFTA</sequence>
<dbReference type="AlphaFoldDB" id="A0A9X2K1D8"/>
<protein>
    <submittedName>
        <fullName evidence="1">Uncharacterized protein</fullName>
    </submittedName>
</protein>
<proteinExistence type="predicted"/>
<gene>
    <name evidence="1" type="ORF">HD597_000446</name>
</gene>
<evidence type="ECO:0000313" key="2">
    <source>
        <dbReference type="Proteomes" id="UP001139648"/>
    </source>
</evidence>
<accession>A0A9X2K1D8</accession>
<reference evidence="1" key="1">
    <citation type="submission" date="2022-06" db="EMBL/GenBank/DDBJ databases">
        <title>Sequencing the genomes of 1000 actinobacteria strains.</title>
        <authorList>
            <person name="Klenk H.-P."/>
        </authorList>
    </citation>
    <scope>NUCLEOTIDE SEQUENCE</scope>
    <source>
        <strain evidence="1">DSM 46694</strain>
    </source>
</reference>
<name>A0A9X2K1D8_9ACTN</name>
<comment type="caution">
    <text evidence="1">The sequence shown here is derived from an EMBL/GenBank/DDBJ whole genome shotgun (WGS) entry which is preliminary data.</text>
</comment>
<dbReference type="RefSeq" id="WP_253739959.1">
    <property type="nucleotide sequence ID" value="NZ_BAABKA010000075.1"/>
</dbReference>
<organism evidence="1 2">
    <name type="scientific">Nonomuraea thailandensis</name>
    <dbReference type="NCBI Taxonomy" id="1188745"/>
    <lineage>
        <taxon>Bacteria</taxon>
        <taxon>Bacillati</taxon>
        <taxon>Actinomycetota</taxon>
        <taxon>Actinomycetes</taxon>
        <taxon>Streptosporangiales</taxon>
        <taxon>Streptosporangiaceae</taxon>
        <taxon>Nonomuraea</taxon>
    </lineage>
</organism>
<keyword evidence="2" id="KW-1185">Reference proteome</keyword>